<dbReference type="PANTHER" id="PTHR30332">
    <property type="entry name" value="PROBABLE GENERAL SECRETION PATHWAY PROTEIN D"/>
    <property type="match status" value="1"/>
</dbReference>
<dbReference type="RefSeq" id="WP_289818386.1">
    <property type="nucleotide sequence ID" value="NZ_JAUEHU010000034.1"/>
</dbReference>
<feature type="domain" description="Type II/III secretion system secretin-like" evidence="3">
    <location>
        <begin position="252"/>
        <end position="402"/>
    </location>
</feature>
<dbReference type="EMBL" id="JAUEHU010000034">
    <property type="protein sequence ID" value="MDN0089394.1"/>
    <property type="molecule type" value="Genomic_DNA"/>
</dbReference>
<feature type="signal peptide" evidence="2">
    <location>
        <begin position="1"/>
        <end position="20"/>
    </location>
</feature>
<dbReference type="InterPro" id="IPR004846">
    <property type="entry name" value="T2SS/T3SS_dom"/>
</dbReference>
<dbReference type="PANTHER" id="PTHR30332:SF17">
    <property type="entry name" value="TYPE IV PILIATION SYSTEM PROTEIN DR_0774-RELATED"/>
    <property type="match status" value="1"/>
</dbReference>
<evidence type="ECO:0000313" key="4">
    <source>
        <dbReference type="EMBL" id="MDN0089394.1"/>
    </source>
</evidence>
<reference evidence="4" key="1">
    <citation type="submission" date="2023-06" db="EMBL/GenBank/DDBJ databases">
        <authorList>
            <person name="Polev D.E."/>
            <person name="Saitova A.T."/>
            <person name="Bogumilchik E.A."/>
            <person name="Kokorina G.I."/>
            <person name="Voskresenskaia E.A."/>
        </authorList>
    </citation>
    <scope>NUCLEOTIDE SEQUENCE</scope>
    <source>
        <strain evidence="4">2145 StPb PI</strain>
    </source>
</reference>
<evidence type="ECO:0000313" key="5">
    <source>
        <dbReference type="Proteomes" id="UP001167864"/>
    </source>
</evidence>
<dbReference type="Proteomes" id="UP001167864">
    <property type="component" value="Unassembled WGS sequence"/>
</dbReference>
<dbReference type="GO" id="GO:0009306">
    <property type="term" value="P:protein secretion"/>
    <property type="evidence" value="ECO:0007669"/>
    <property type="project" value="InterPro"/>
</dbReference>
<dbReference type="InterPro" id="IPR050810">
    <property type="entry name" value="Bact_Secretion_Sys_Channel"/>
</dbReference>
<comment type="similarity">
    <text evidence="1">Belongs to the bacterial secretin family.</text>
</comment>
<evidence type="ECO:0000259" key="3">
    <source>
        <dbReference type="Pfam" id="PF00263"/>
    </source>
</evidence>
<keyword evidence="2" id="KW-0732">Signal</keyword>
<feature type="chain" id="PRO_5043812627" evidence="2">
    <location>
        <begin position="21"/>
        <end position="407"/>
    </location>
</feature>
<dbReference type="AlphaFoldDB" id="A0AAW7KAC8"/>
<dbReference type="Pfam" id="PF00263">
    <property type="entry name" value="Secretin"/>
    <property type="match status" value="1"/>
</dbReference>
<proteinExistence type="inferred from homology"/>
<evidence type="ECO:0000256" key="1">
    <source>
        <dbReference type="RuleBase" id="RU004003"/>
    </source>
</evidence>
<organism evidence="4 5">
    <name type="scientific">Yersinia nurmii</name>
    <dbReference type="NCBI Taxonomy" id="685706"/>
    <lineage>
        <taxon>Bacteria</taxon>
        <taxon>Pseudomonadati</taxon>
        <taxon>Pseudomonadota</taxon>
        <taxon>Gammaproteobacteria</taxon>
        <taxon>Enterobacterales</taxon>
        <taxon>Yersiniaceae</taxon>
        <taxon>Yersinia</taxon>
    </lineage>
</organism>
<evidence type="ECO:0000256" key="2">
    <source>
        <dbReference type="SAM" id="SignalP"/>
    </source>
</evidence>
<comment type="caution">
    <text evidence="4">The sequence shown here is derived from an EMBL/GenBank/DDBJ whole genome shotgun (WGS) entry which is preliminary data.</text>
</comment>
<dbReference type="GO" id="GO:0015627">
    <property type="term" value="C:type II protein secretion system complex"/>
    <property type="evidence" value="ECO:0007669"/>
    <property type="project" value="TreeGrafter"/>
</dbReference>
<protein>
    <submittedName>
        <fullName evidence="4">Type II secretion system protein GspD</fullName>
    </submittedName>
</protein>
<name>A0AAW7KAC8_9GAMM</name>
<gene>
    <name evidence="4" type="ORF">QVN42_18775</name>
</gene>
<sequence length="407" mass="45221">MKLSHLFFCFYLMFSSSVFAKGITYEVNAIPLPQALNLLYLHVFDKPFMMAPELATDTRLVSFRITPDIDERAFIKRYLGNMNIAIYPRNGIDYIAPFTPKTPPVKRESYLYQPKYRSVEYLSDVLRGQFSGNFNASAQSLGVGNIAPENAVSGSASDFLNRSGDVLVYYGTKDDIQRLQRLLPEIDTITEEVIVSAYVFEVQTTERNGSGLALAAKLVSGKLNIGIGSESGFDNFVRFSTGSLDAFYELFRTDSRFHVVSSPRLRVRNGAKASFSVGSDVPVLGQISYSDNKPIQSIEYRSSGIILSVQPKIRQHLIELSIDQQLSNFAKTDTGVNNSPTLIKRQVNTEVSLADGDIILLGGLAENKVSEAETGFSFLPKNWFTGTSDEDSKTDILIMLQVKKVSR</sequence>
<accession>A0AAW7KAC8</accession>